<dbReference type="Pfam" id="PF20212">
    <property type="entry name" value="DUF6572"/>
    <property type="match status" value="1"/>
</dbReference>
<gene>
    <name evidence="1" type="ORF">CON16_08030</name>
</gene>
<accession>A0A2A7DBX8</accession>
<sequence length="113" mass="13273">MALHDTDKIDLVSMDNNNEDIVYLTIFDALDWEDEEEHALLLQDKINTYLTFIENGEIYDTVPELTKKNKFVVRVIAKYELNEYGTQFYDLVRDQLHGAGYGLQFNHRTPNNK</sequence>
<protein>
    <submittedName>
        <fullName evidence="1">Uncharacterized protein</fullName>
    </submittedName>
</protein>
<comment type="caution">
    <text evidence="1">The sequence shown here is derived from an EMBL/GenBank/DDBJ whole genome shotgun (WGS) entry which is preliminary data.</text>
</comment>
<dbReference type="Proteomes" id="UP000220192">
    <property type="component" value="Unassembled WGS sequence"/>
</dbReference>
<dbReference type="InterPro" id="IPR046702">
    <property type="entry name" value="DUF6572"/>
</dbReference>
<dbReference type="EMBL" id="NVLX01000009">
    <property type="protein sequence ID" value="PDZ17438.1"/>
    <property type="molecule type" value="Genomic_DNA"/>
</dbReference>
<name>A0A2A7DBX8_BACAN</name>
<evidence type="ECO:0000313" key="2">
    <source>
        <dbReference type="Proteomes" id="UP000220192"/>
    </source>
</evidence>
<reference evidence="1 2" key="1">
    <citation type="submission" date="2017-09" db="EMBL/GenBank/DDBJ databases">
        <title>Large-scale bioinformatics analysis of Bacillus genomes uncovers conserved roles of natural products in bacterial physiology.</title>
        <authorList>
            <consortium name="Agbiome Team Llc"/>
            <person name="Bleich R.M."/>
            <person name="Grubbs K.J."/>
            <person name="Santa Maria K.C."/>
            <person name="Allen S.E."/>
            <person name="Farag S."/>
            <person name="Shank E.A."/>
            <person name="Bowers A."/>
        </authorList>
    </citation>
    <scope>NUCLEOTIDE SEQUENCE [LARGE SCALE GENOMIC DNA]</scope>
    <source>
        <strain evidence="1 2">AFS095574</strain>
    </source>
</reference>
<proteinExistence type="predicted"/>
<dbReference type="RefSeq" id="WP_087957087.1">
    <property type="nucleotide sequence ID" value="NZ_NVLX01000009.1"/>
</dbReference>
<organism evidence="1 2">
    <name type="scientific">Bacillus anthracis</name>
    <name type="common">anthrax bacterium</name>
    <dbReference type="NCBI Taxonomy" id="1392"/>
    <lineage>
        <taxon>Bacteria</taxon>
        <taxon>Bacillati</taxon>
        <taxon>Bacillota</taxon>
        <taxon>Bacilli</taxon>
        <taxon>Bacillales</taxon>
        <taxon>Bacillaceae</taxon>
        <taxon>Bacillus</taxon>
        <taxon>Bacillus cereus group</taxon>
    </lineage>
</organism>
<evidence type="ECO:0000313" key="1">
    <source>
        <dbReference type="EMBL" id="PDZ17438.1"/>
    </source>
</evidence>
<dbReference type="AlphaFoldDB" id="A0A2A7DBX8"/>